<proteinExistence type="predicted"/>
<evidence type="ECO:0000256" key="1">
    <source>
        <dbReference type="ARBA" id="ARBA00023125"/>
    </source>
</evidence>
<dbReference type="RefSeq" id="WP_011644263.1">
    <property type="nucleotide sequence ID" value="NZ_JADFAN010000002.1"/>
</dbReference>
<feature type="domain" description="HTH merR-type" evidence="2">
    <location>
        <begin position="11"/>
        <end position="80"/>
    </location>
</feature>
<dbReference type="PROSITE" id="PS00552">
    <property type="entry name" value="HTH_MERR_1"/>
    <property type="match status" value="1"/>
</dbReference>
<dbReference type="InterPro" id="IPR047057">
    <property type="entry name" value="MerR_fam"/>
</dbReference>
<dbReference type="PANTHER" id="PTHR30204:SF92">
    <property type="entry name" value="HTH-TYPE TRANSCRIPTIONAL REGULATOR ZNTR"/>
    <property type="match status" value="1"/>
</dbReference>
<dbReference type="PROSITE" id="PS50937">
    <property type="entry name" value="HTH_MERR_2"/>
    <property type="match status" value="1"/>
</dbReference>
<dbReference type="GO" id="GO:0003677">
    <property type="term" value="F:DNA binding"/>
    <property type="evidence" value="ECO:0007669"/>
    <property type="project" value="UniProtKB-KW"/>
</dbReference>
<dbReference type="SUPFAM" id="SSF46955">
    <property type="entry name" value="Putative DNA-binding domain"/>
    <property type="match status" value="1"/>
</dbReference>
<dbReference type="EMBL" id="RBIM01000010">
    <property type="protein sequence ID" value="RKQ89539.1"/>
    <property type="molecule type" value="Genomic_DNA"/>
</dbReference>
<dbReference type="Pfam" id="PF13411">
    <property type="entry name" value="MerR_1"/>
    <property type="match status" value="1"/>
</dbReference>
<name>A0A495CVY3_9PROT</name>
<reference evidence="3 4" key="1">
    <citation type="submission" date="2018-10" db="EMBL/GenBank/DDBJ databases">
        <title>Genomic Encyclopedia of Type Strains, Phase IV (KMG-IV): sequencing the most valuable type-strain genomes for metagenomic binning, comparative biology and taxonomic classification.</title>
        <authorList>
            <person name="Goeker M."/>
        </authorList>
    </citation>
    <scope>NUCLEOTIDE SEQUENCE [LARGE SCALE GENOMIC DNA]</scope>
    <source>
        <strain evidence="3 4">DSM 4734</strain>
    </source>
</reference>
<dbReference type="OrthoDB" id="9802944at2"/>
<dbReference type="PRINTS" id="PR00040">
    <property type="entry name" value="HTHMERR"/>
</dbReference>
<sequence>MNTKTHARVKALTRGELARLTGCHAETIRYYETQGVLPAPRRAENGYRLYDRRHIAVLTFIRQFRDLGFSLNQCRALLRLERDHSGQCQAVASEINAHIEVVEGRIAELKSVASTLRAAARKCSIEPNAGCHVLDALLQVDADKSSGAKS</sequence>
<dbReference type="CDD" id="cd04785">
    <property type="entry name" value="HTH_CadR-PbrR-like"/>
    <property type="match status" value="1"/>
</dbReference>
<evidence type="ECO:0000313" key="3">
    <source>
        <dbReference type="EMBL" id="RKQ89539.1"/>
    </source>
</evidence>
<evidence type="ECO:0000313" key="4">
    <source>
        <dbReference type="Proteomes" id="UP000273675"/>
    </source>
</evidence>
<dbReference type="PANTHER" id="PTHR30204">
    <property type="entry name" value="REDOX-CYCLING DRUG-SENSING TRANSCRIPTIONAL ACTIVATOR SOXR"/>
    <property type="match status" value="1"/>
</dbReference>
<dbReference type="InterPro" id="IPR009061">
    <property type="entry name" value="DNA-bd_dom_put_sf"/>
</dbReference>
<dbReference type="SMART" id="SM00422">
    <property type="entry name" value="HTH_MERR"/>
    <property type="match status" value="1"/>
</dbReference>
<dbReference type="Proteomes" id="UP000273675">
    <property type="component" value="Unassembled WGS sequence"/>
</dbReference>
<keyword evidence="1" id="KW-0238">DNA-binding</keyword>
<dbReference type="AlphaFoldDB" id="A0A495CVY3"/>
<dbReference type="GO" id="GO:0003700">
    <property type="term" value="F:DNA-binding transcription factor activity"/>
    <property type="evidence" value="ECO:0007669"/>
    <property type="project" value="InterPro"/>
</dbReference>
<accession>A0A495CVY3</accession>
<dbReference type="Gene3D" id="1.10.1660.10">
    <property type="match status" value="1"/>
</dbReference>
<dbReference type="InterPro" id="IPR000551">
    <property type="entry name" value="MerR-type_HTH_dom"/>
</dbReference>
<comment type="caution">
    <text evidence="3">The sequence shown here is derived from an EMBL/GenBank/DDBJ whole genome shotgun (WGS) entry which is preliminary data.</text>
</comment>
<dbReference type="OMA" id="LIIHAKA"/>
<gene>
    <name evidence="3" type="ORF">C7435_3400</name>
</gene>
<evidence type="ECO:0000259" key="2">
    <source>
        <dbReference type="PROSITE" id="PS50937"/>
    </source>
</evidence>
<protein>
    <submittedName>
        <fullName evidence="3">MerR family transcriptional regulator</fullName>
    </submittedName>
</protein>
<organism evidence="3 4">
    <name type="scientific">Maricaulis maris</name>
    <dbReference type="NCBI Taxonomy" id="74318"/>
    <lineage>
        <taxon>Bacteria</taxon>
        <taxon>Pseudomonadati</taxon>
        <taxon>Pseudomonadota</taxon>
        <taxon>Alphaproteobacteria</taxon>
        <taxon>Maricaulales</taxon>
        <taxon>Maricaulaceae</taxon>
        <taxon>Maricaulis</taxon>
    </lineage>
</organism>